<comment type="cofactor">
    <cofactor evidence="3">
        <name>Co(2+)</name>
        <dbReference type="ChEBI" id="CHEBI:48828"/>
    </cofactor>
</comment>
<dbReference type="GO" id="GO:0046872">
    <property type="term" value="F:metal ion binding"/>
    <property type="evidence" value="ECO:0007669"/>
    <property type="project" value="UniProtKB-KW"/>
</dbReference>
<evidence type="ECO:0000256" key="4">
    <source>
        <dbReference type="ARBA" id="ARBA00011738"/>
    </source>
</evidence>
<name>A0A2M8L543_9BACT</name>
<evidence type="ECO:0000256" key="1">
    <source>
        <dbReference type="ARBA" id="ARBA00001638"/>
    </source>
</evidence>
<feature type="non-terminal residue" evidence="9">
    <location>
        <position position="1"/>
    </location>
</feature>
<dbReference type="EC" id="3.1.3.89" evidence="5"/>
<dbReference type="InterPro" id="IPR039356">
    <property type="entry name" value="YfbR/HDDC2"/>
</dbReference>
<dbReference type="GO" id="GO:0002953">
    <property type="term" value="F:5'-deoxynucleotidase activity"/>
    <property type="evidence" value="ECO:0007669"/>
    <property type="project" value="UniProtKB-EC"/>
</dbReference>
<dbReference type="SUPFAM" id="SSF109604">
    <property type="entry name" value="HD-domain/PDEase-like"/>
    <property type="match status" value="1"/>
</dbReference>
<gene>
    <name evidence="9" type="ORF">COU96_02365</name>
</gene>
<evidence type="ECO:0000256" key="5">
    <source>
        <dbReference type="ARBA" id="ARBA00012964"/>
    </source>
</evidence>
<reference evidence="10" key="1">
    <citation type="submission" date="2017-09" db="EMBL/GenBank/DDBJ databases">
        <title>Depth-based differentiation of microbial function through sediment-hosted aquifers and enrichment of novel symbionts in the deep terrestrial subsurface.</title>
        <authorList>
            <person name="Probst A.J."/>
            <person name="Ladd B."/>
            <person name="Jarett J.K."/>
            <person name="Geller-Mcgrath D.E."/>
            <person name="Sieber C.M.K."/>
            <person name="Emerson J.B."/>
            <person name="Anantharaman K."/>
            <person name="Thomas B.C."/>
            <person name="Malmstrom R."/>
            <person name="Stieglmeier M."/>
            <person name="Klingl A."/>
            <person name="Woyke T."/>
            <person name="Ryan C.M."/>
            <person name="Banfield J.F."/>
        </authorList>
    </citation>
    <scope>NUCLEOTIDE SEQUENCE [LARGE SCALE GENOMIC DNA]</scope>
</reference>
<dbReference type="Pfam" id="PF13023">
    <property type="entry name" value="HD_3"/>
    <property type="match status" value="1"/>
</dbReference>
<dbReference type="InterPro" id="IPR003607">
    <property type="entry name" value="HD/PDEase_dom"/>
</dbReference>
<evidence type="ECO:0000256" key="7">
    <source>
        <dbReference type="ARBA" id="ARBA00022801"/>
    </source>
</evidence>
<evidence type="ECO:0000259" key="8">
    <source>
        <dbReference type="SMART" id="SM00471"/>
    </source>
</evidence>
<dbReference type="GO" id="GO:0005737">
    <property type="term" value="C:cytoplasm"/>
    <property type="evidence" value="ECO:0007669"/>
    <property type="project" value="TreeGrafter"/>
</dbReference>
<protein>
    <recommendedName>
        <fullName evidence="5">5'-deoxynucleotidase</fullName>
        <ecNumber evidence="5">3.1.3.89</ecNumber>
    </recommendedName>
</protein>
<dbReference type="Gene3D" id="1.10.3210.10">
    <property type="entry name" value="Hypothetical protein af1432"/>
    <property type="match status" value="1"/>
</dbReference>
<proteinExistence type="predicted"/>
<evidence type="ECO:0000256" key="6">
    <source>
        <dbReference type="ARBA" id="ARBA00022723"/>
    </source>
</evidence>
<dbReference type="Proteomes" id="UP000229500">
    <property type="component" value="Unassembled WGS sequence"/>
</dbReference>
<feature type="domain" description="HD/PDEase" evidence="8">
    <location>
        <begin position="46"/>
        <end position="189"/>
    </location>
</feature>
<comment type="catalytic activity">
    <reaction evidence="1">
        <text>a 2'-deoxyribonucleoside 5'-phosphate + H2O = a 2'-deoxyribonucleoside + phosphate</text>
        <dbReference type="Rhea" id="RHEA:36167"/>
        <dbReference type="ChEBI" id="CHEBI:15377"/>
        <dbReference type="ChEBI" id="CHEBI:18274"/>
        <dbReference type="ChEBI" id="CHEBI:43474"/>
        <dbReference type="ChEBI" id="CHEBI:65317"/>
        <dbReference type="EC" id="3.1.3.89"/>
    </reaction>
</comment>
<keyword evidence="6" id="KW-0479">Metal-binding</keyword>
<accession>A0A2M8L543</accession>
<comment type="cofactor">
    <cofactor evidence="2">
        <name>Mn(2+)</name>
        <dbReference type="ChEBI" id="CHEBI:29035"/>
    </cofactor>
</comment>
<sequence>LLFLRQSKPLIKSRKLNMKELLNFFIEIGKLKRIPRKGWVLIGIKNPETIAAHTFREAIMAWLLAKKKKTHLNAERVLKTALIHDLCELYAGDTSPYDEILPKDKKEWPELFDKWPRFLKYKKAKHYQRKHKKEKMALKKLIAQLPPAMKKEILDLWQDYESGRTKEGRFVKQVGRLATLLQALEYGKESKRRPHKSWWIGTREIIDDPVLLEFMDALEKKFHQK</sequence>
<dbReference type="PANTHER" id="PTHR11845">
    <property type="entry name" value="5'-DEOXYNUCLEOTIDASE HDDC2"/>
    <property type="match status" value="1"/>
</dbReference>
<comment type="caution">
    <text evidence="9">The sequence shown here is derived from an EMBL/GenBank/DDBJ whole genome shotgun (WGS) entry which is preliminary data.</text>
</comment>
<dbReference type="SMART" id="SM00471">
    <property type="entry name" value="HDc"/>
    <property type="match status" value="1"/>
</dbReference>
<organism evidence="9 10">
    <name type="scientific">Candidatus Shapirobacteria bacterium CG10_big_fil_rev_8_21_14_0_10_38_14</name>
    <dbReference type="NCBI Taxonomy" id="1974483"/>
    <lineage>
        <taxon>Bacteria</taxon>
        <taxon>Candidatus Shapironibacteriota</taxon>
    </lineage>
</organism>
<evidence type="ECO:0000256" key="2">
    <source>
        <dbReference type="ARBA" id="ARBA00001936"/>
    </source>
</evidence>
<evidence type="ECO:0000313" key="9">
    <source>
        <dbReference type="EMBL" id="PJE68953.1"/>
    </source>
</evidence>
<dbReference type="PANTHER" id="PTHR11845:SF13">
    <property type="entry name" value="5'-DEOXYNUCLEOTIDASE HDDC2"/>
    <property type="match status" value="1"/>
</dbReference>
<evidence type="ECO:0000256" key="3">
    <source>
        <dbReference type="ARBA" id="ARBA00001941"/>
    </source>
</evidence>
<dbReference type="InterPro" id="IPR006674">
    <property type="entry name" value="HD_domain"/>
</dbReference>
<comment type="subunit">
    <text evidence="4">Homodimer.</text>
</comment>
<dbReference type="AlphaFoldDB" id="A0A2M8L543"/>
<keyword evidence="7" id="KW-0378">Hydrolase</keyword>
<dbReference type="EMBL" id="PFEL01000089">
    <property type="protein sequence ID" value="PJE68953.1"/>
    <property type="molecule type" value="Genomic_DNA"/>
</dbReference>
<evidence type="ECO:0000313" key="10">
    <source>
        <dbReference type="Proteomes" id="UP000229500"/>
    </source>
</evidence>